<gene>
    <name evidence="2" type="ORF">KME07_01005</name>
</gene>
<dbReference type="SUPFAM" id="SSF51120">
    <property type="entry name" value="beta-Roll"/>
    <property type="match status" value="1"/>
</dbReference>
<dbReference type="GO" id="GO:0005509">
    <property type="term" value="F:calcium ion binding"/>
    <property type="evidence" value="ECO:0007669"/>
    <property type="project" value="InterPro"/>
</dbReference>
<accession>A0A951P8F2</accession>
<dbReference type="Pfam" id="PF07676">
    <property type="entry name" value="PD40"/>
    <property type="match status" value="1"/>
</dbReference>
<reference evidence="2" key="1">
    <citation type="submission" date="2021-05" db="EMBL/GenBank/DDBJ databases">
        <authorList>
            <person name="Pietrasiak N."/>
            <person name="Ward R."/>
            <person name="Stajich J.E."/>
            <person name="Kurbessoian T."/>
        </authorList>
    </citation>
    <scope>NUCLEOTIDE SEQUENCE</scope>
    <source>
        <strain evidence="2">GSE-TBD4-15B</strain>
    </source>
</reference>
<sequence>MPQIGKTTRIIQLDETFETVNVAPVLSANGRYLAFATGLNLIPGDPAGEGSDIFLLDLATQQIQQVSVSSQGGNGNQFAFYDSLSISADGRYIAFASDATNLAPNDTNGETDVFVRDILTGTTVLASVSSSGAQLAANTLDFNLRPAISANGQFVVFQSEANNLVANDTNGDDQDIFVRDLRAGTTTRVSVNSRGEQSKPWNVIASADSRTPSISGDGRFVAFESNAINLDSRDTGANNFDIFVHDRQTGQTRQVSVSSQGTAATGESSQETSIGFSKTSWSTNAVISANGRYVVFQSGATNLVPNDTNDRVDIFRHDLQTNETILISAGLNGSLANGGSSISFSRNGAIPSDGRYVVFQSFASNLVPNDNNNALDVFVRDVEGGTTERISVNSTGQEAVGGRPATVSGDGTVSDDGRFVAFLSQSANLTDDAFAPFGVSIYLRDRLGSNQSGGGSGGNGNVNSGKTLTGNSDNNRLVGSKGDDLLNGLGGSDHLVGGTGNDQLIGGKGRDQFIFNRLSDRQDEILDFTPRKDKIILRSLLDRAVRGGFRGGNAIAKGYVQLQQIGSSTRIDIDSNGKLPGGITPLVTVDSIAAESLRQPHNFVF</sequence>
<reference evidence="2" key="2">
    <citation type="journal article" date="2022" name="Microbiol. Resour. Announc.">
        <title>Metagenome Sequencing to Explore Phylogenomics of Terrestrial Cyanobacteria.</title>
        <authorList>
            <person name="Ward R.D."/>
            <person name="Stajich J.E."/>
            <person name="Johansen J.R."/>
            <person name="Huntemann M."/>
            <person name="Clum A."/>
            <person name="Foster B."/>
            <person name="Foster B."/>
            <person name="Roux S."/>
            <person name="Palaniappan K."/>
            <person name="Varghese N."/>
            <person name="Mukherjee S."/>
            <person name="Reddy T.B.K."/>
            <person name="Daum C."/>
            <person name="Copeland A."/>
            <person name="Chen I.A."/>
            <person name="Ivanova N.N."/>
            <person name="Kyrpides N.C."/>
            <person name="Shapiro N."/>
            <person name="Eloe-Fadrosh E.A."/>
            <person name="Pietrasiak N."/>
        </authorList>
    </citation>
    <scope>NUCLEOTIDE SEQUENCE</scope>
    <source>
        <strain evidence="2">GSE-TBD4-15B</strain>
    </source>
</reference>
<dbReference type="Proteomes" id="UP000707356">
    <property type="component" value="Unassembled WGS sequence"/>
</dbReference>
<dbReference type="InterPro" id="IPR011042">
    <property type="entry name" value="6-blade_b-propeller_TolB-like"/>
</dbReference>
<dbReference type="InterPro" id="IPR011659">
    <property type="entry name" value="WD40"/>
</dbReference>
<feature type="region of interest" description="Disordered" evidence="1">
    <location>
        <begin position="450"/>
        <end position="483"/>
    </location>
</feature>
<evidence type="ECO:0000256" key="1">
    <source>
        <dbReference type="SAM" id="MobiDB-lite"/>
    </source>
</evidence>
<evidence type="ECO:0000313" key="2">
    <source>
        <dbReference type="EMBL" id="MBW4464004.1"/>
    </source>
</evidence>
<dbReference type="Pfam" id="PF00353">
    <property type="entry name" value="HemolysinCabind"/>
    <property type="match status" value="1"/>
</dbReference>
<comment type="caution">
    <text evidence="2">The sequence shown here is derived from an EMBL/GenBank/DDBJ whole genome shotgun (WGS) entry which is preliminary data.</text>
</comment>
<feature type="compositionally biased region" description="Gly residues" evidence="1">
    <location>
        <begin position="451"/>
        <end position="460"/>
    </location>
</feature>
<feature type="compositionally biased region" description="Polar residues" evidence="1">
    <location>
        <begin position="466"/>
        <end position="477"/>
    </location>
</feature>
<dbReference type="PRINTS" id="PR00313">
    <property type="entry name" value="CABNDNGRPT"/>
</dbReference>
<dbReference type="SUPFAM" id="SSF82171">
    <property type="entry name" value="DPP6 N-terminal domain-like"/>
    <property type="match status" value="1"/>
</dbReference>
<name>A0A951P8F2_9CYAN</name>
<dbReference type="PROSITE" id="PS00330">
    <property type="entry name" value="HEMOLYSIN_CALCIUM"/>
    <property type="match status" value="2"/>
</dbReference>
<dbReference type="Gene3D" id="2.120.10.30">
    <property type="entry name" value="TolB, C-terminal domain"/>
    <property type="match status" value="1"/>
</dbReference>
<dbReference type="EMBL" id="JAHHHV010000004">
    <property type="protein sequence ID" value="MBW4464004.1"/>
    <property type="molecule type" value="Genomic_DNA"/>
</dbReference>
<organism evidence="2 3">
    <name type="scientific">Pegethrix bostrychoides GSE-TBD4-15B</name>
    <dbReference type="NCBI Taxonomy" id="2839662"/>
    <lineage>
        <taxon>Bacteria</taxon>
        <taxon>Bacillati</taxon>
        <taxon>Cyanobacteriota</taxon>
        <taxon>Cyanophyceae</taxon>
        <taxon>Oculatellales</taxon>
        <taxon>Oculatellaceae</taxon>
        <taxon>Pegethrix</taxon>
    </lineage>
</organism>
<evidence type="ECO:0000313" key="3">
    <source>
        <dbReference type="Proteomes" id="UP000707356"/>
    </source>
</evidence>
<dbReference type="AlphaFoldDB" id="A0A951P8F2"/>
<dbReference type="InterPro" id="IPR018511">
    <property type="entry name" value="Hemolysin-typ_Ca-bd_CS"/>
</dbReference>
<dbReference type="Gene3D" id="2.150.10.10">
    <property type="entry name" value="Serralysin-like metalloprotease, C-terminal"/>
    <property type="match status" value="1"/>
</dbReference>
<dbReference type="InterPro" id="IPR001343">
    <property type="entry name" value="Hemolysn_Ca-bd"/>
</dbReference>
<dbReference type="InterPro" id="IPR011049">
    <property type="entry name" value="Serralysin-like_metalloprot_C"/>
</dbReference>
<proteinExistence type="predicted"/>
<protein>
    <submittedName>
        <fullName evidence="2">PD40 domain-containing protein</fullName>
    </submittedName>
</protein>